<comment type="caution">
    <text evidence="1">The sequence shown here is derived from an EMBL/GenBank/DDBJ whole genome shotgun (WGS) entry which is preliminary data.</text>
</comment>
<keyword evidence="2" id="KW-1185">Reference proteome</keyword>
<dbReference type="Proteomes" id="UP001144323">
    <property type="component" value="Unassembled WGS sequence"/>
</dbReference>
<proteinExistence type="predicted"/>
<protein>
    <submittedName>
        <fullName evidence="1">Uncharacterized protein</fullName>
    </submittedName>
</protein>
<accession>A0A9W6GUB5</accession>
<name>A0A9W6GUB5_9HYPH</name>
<reference evidence="1" key="1">
    <citation type="journal article" date="2023" name="Int. J. Syst. Evol. Microbiol.">
        <title>Methylocystis iwaonis sp. nov., a type II methane-oxidizing bacterium from surface soil of a rice paddy field in Japan, and emended description of the genus Methylocystis (ex Whittenbury et al. 1970) Bowman et al. 1993.</title>
        <authorList>
            <person name="Kaise H."/>
            <person name="Sawadogo J.B."/>
            <person name="Alam M.S."/>
            <person name="Ueno C."/>
            <person name="Dianou D."/>
            <person name="Shinjo R."/>
            <person name="Asakawa S."/>
        </authorList>
    </citation>
    <scope>NUCLEOTIDE SEQUENCE</scope>
    <source>
        <strain evidence="1">LMG27198</strain>
    </source>
</reference>
<evidence type="ECO:0000313" key="1">
    <source>
        <dbReference type="EMBL" id="GLI93000.1"/>
    </source>
</evidence>
<gene>
    <name evidence="1" type="ORF">LMG27198_19920</name>
</gene>
<sequence length="52" mass="5699">MAHEEREPGGNAGLFYCLRGMDAAKDRDATTCAMEIMKETILADLATRNPIV</sequence>
<dbReference type="AlphaFoldDB" id="A0A9W6GUB5"/>
<evidence type="ECO:0000313" key="2">
    <source>
        <dbReference type="Proteomes" id="UP001144323"/>
    </source>
</evidence>
<dbReference type="EMBL" id="BSEC01000001">
    <property type="protein sequence ID" value="GLI93000.1"/>
    <property type="molecule type" value="Genomic_DNA"/>
</dbReference>
<organism evidence="1 2">
    <name type="scientific">Methylocystis echinoides</name>
    <dbReference type="NCBI Taxonomy" id="29468"/>
    <lineage>
        <taxon>Bacteria</taxon>
        <taxon>Pseudomonadati</taxon>
        <taxon>Pseudomonadota</taxon>
        <taxon>Alphaproteobacteria</taxon>
        <taxon>Hyphomicrobiales</taxon>
        <taxon>Methylocystaceae</taxon>
        <taxon>Methylocystis</taxon>
    </lineage>
</organism>